<evidence type="ECO:0000313" key="2">
    <source>
        <dbReference type="Proteomes" id="UP000030645"/>
    </source>
</evidence>
<gene>
    <name evidence="1" type="ORF">L484_020024</name>
</gene>
<dbReference type="Proteomes" id="UP000030645">
    <property type="component" value="Unassembled WGS sequence"/>
</dbReference>
<protein>
    <submittedName>
        <fullName evidence="1">Uncharacterized protein</fullName>
    </submittedName>
</protein>
<dbReference type="EMBL" id="KE346352">
    <property type="protein sequence ID" value="EXC34908.1"/>
    <property type="molecule type" value="Genomic_DNA"/>
</dbReference>
<name>W9SBR3_9ROSA</name>
<accession>W9SBR3</accession>
<organism evidence="1 2">
    <name type="scientific">Morus notabilis</name>
    <dbReference type="NCBI Taxonomy" id="981085"/>
    <lineage>
        <taxon>Eukaryota</taxon>
        <taxon>Viridiplantae</taxon>
        <taxon>Streptophyta</taxon>
        <taxon>Embryophyta</taxon>
        <taxon>Tracheophyta</taxon>
        <taxon>Spermatophyta</taxon>
        <taxon>Magnoliopsida</taxon>
        <taxon>eudicotyledons</taxon>
        <taxon>Gunneridae</taxon>
        <taxon>Pentapetalae</taxon>
        <taxon>rosids</taxon>
        <taxon>fabids</taxon>
        <taxon>Rosales</taxon>
        <taxon>Moraceae</taxon>
        <taxon>Moreae</taxon>
        <taxon>Morus</taxon>
    </lineage>
</organism>
<reference evidence="2" key="1">
    <citation type="submission" date="2013-01" db="EMBL/GenBank/DDBJ databases">
        <title>Draft Genome Sequence of a Mulberry Tree, Morus notabilis C.K. Schneid.</title>
        <authorList>
            <person name="He N."/>
            <person name="Zhao S."/>
        </authorList>
    </citation>
    <scope>NUCLEOTIDE SEQUENCE</scope>
</reference>
<evidence type="ECO:0000313" key="1">
    <source>
        <dbReference type="EMBL" id="EXC34908.1"/>
    </source>
</evidence>
<sequence length="66" mass="6836">MAPSPSGNSPLPELELSGESWIEKTYGKASSSVPNQGAQGDAIAAEGQLISIQCYPLPESDLADCK</sequence>
<keyword evidence="2" id="KW-1185">Reference proteome</keyword>
<dbReference type="AlphaFoldDB" id="W9SBR3"/>
<proteinExistence type="predicted"/>